<dbReference type="AlphaFoldDB" id="A0A401ZX56"/>
<evidence type="ECO:0000256" key="1">
    <source>
        <dbReference type="SAM" id="MobiDB-lite"/>
    </source>
</evidence>
<keyword evidence="2" id="KW-0472">Membrane</keyword>
<reference evidence="5" key="1">
    <citation type="submission" date="2018-12" db="EMBL/GenBank/DDBJ databases">
        <title>Tengunoibacter tsumagoiensis gen. nov., sp. nov., Dictyobacter kobayashii sp. nov., D. alpinus sp. nov., and D. joshuensis sp. nov. and description of Dictyobacteraceae fam. nov. within the order Ktedonobacterales isolated from Tengu-no-mugimeshi.</title>
        <authorList>
            <person name="Wang C.M."/>
            <person name="Zheng Y."/>
            <person name="Sakai Y."/>
            <person name="Toyoda A."/>
            <person name="Minakuchi Y."/>
            <person name="Abe K."/>
            <person name="Yokota A."/>
            <person name="Yabe S."/>
        </authorList>
    </citation>
    <scope>NUCLEOTIDE SEQUENCE [LARGE SCALE GENOMIC DNA]</scope>
    <source>
        <strain evidence="5">Uno3</strain>
    </source>
</reference>
<name>A0A401ZX56_9CHLR</name>
<keyword evidence="3" id="KW-0732">Signal</keyword>
<gene>
    <name evidence="4" type="ORF">KTT_12900</name>
</gene>
<dbReference type="EMBL" id="BIFR01000001">
    <property type="protein sequence ID" value="GCE11431.1"/>
    <property type="molecule type" value="Genomic_DNA"/>
</dbReference>
<evidence type="ECO:0008006" key="6">
    <source>
        <dbReference type="Google" id="ProtNLM"/>
    </source>
</evidence>
<accession>A0A401ZX56</accession>
<feature type="region of interest" description="Disordered" evidence="1">
    <location>
        <begin position="37"/>
        <end position="66"/>
    </location>
</feature>
<protein>
    <recommendedName>
        <fullName evidence="6">IPT/TIG domain-containing protein</fullName>
    </recommendedName>
</protein>
<evidence type="ECO:0000313" key="5">
    <source>
        <dbReference type="Proteomes" id="UP000287352"/>
    </source>
</evidence>
<dbReference type="Proteomes" id="UP000287352">
    <property type="component" value="Unassembled WGS sequence"/>
</dbReference>
<dbReference type="OrthoDB" id="160918at2"/>
<evidence type="ECO:0000313" key="4">
    <source>
        <dbReference type="EMBL" id="GCE11431.1"/>
    </source>
</evidence>
<evidence type="ECO:0000256" key="3">
    <source>
        <dbReference type="SAM" id="SignalP"/>
    </source>
</evidence>
<comment type="caution">
    <text evidence="4">The sequence shown here is derived from an EMBL/GenBank/DDBJ whole genome shotgun (WGS) entry which is preliminary data.</text>
</comment>
<feature type="chain" id="PRO_5019534224" description="IPT/TIG domain-containing protein" evidence="3">
    <location>
        <begin position="35"/>
        <end position="335"/>
    </location>
</feature>
<sequence>MFKTFFKRIALLLFAVASVSLLILLSTPATLLHAASRVSADTTPTPSATATTTVTPTATATTSTQTVSLSMPNTQSLLGHPGTKITVTGTGFTPGSTVNLYTTLNSSTCGANQGLSPLGTNNTASVQADKTFSLSTVWPQNAGLAATSYYICAVSANAPDEKAVSTQQFTVAQDVTVTIAQSAVNPGDTIIISGQNWVPAQKLSVGLVSNGSTDITQAIASGNVKPSTNGDFQTTLILPKDIPNGAYTIIVVATNEPTLKLVKDNFITIGSSVTPTPTTGVTPTAQATPTPTPAADTTSSGGTSGTTILIFAMGGLGIILVIIGIIMLSVYSRHN</sequence>
<evidence type="ECO:0000256" key="2">
    <source>
        <dbReference type="SAM" id="Phobius"/>
    </source>
</evidence>
<feature type="region of interest" description="Disordered" evidence="1">
    <location>
        <begin position="277"/>
        <end position="302"/>
    </location>
</feature>
<feature type="signal peptide" evidence="3">
    <location>
        <begin position="1"/>
        <end position="34"/>
    </location>
</feature>
<proteinExistence type="predicted"/>
<feature type="transmembrane region" description="Helical" evidence="2">
    <location>
        <begin position="308"/>
        <end position="331"/>
    </location>
</feature>
<dbReference type="RefSeq" id="WP_126579148.1">
    <property type="nucleotide sequence ID" value="NZ_BIFR01000001.1"/>
</dbReference>
<keyword evidence="2" id="KW-0812">Transmembrane</keyword>
<organism evidence="4 5">
    <name type="scientific">Tengunoibacter tsumagoiensis</name>
    <dbReference type="NCBI Taxonomy" id="2014871"/>
    <lineage>
        <taxon>Bacteria</taxon>
        <taxon>Bacillati</taxon>
        <taxon>Chloroflexota</taxon>
        <taxon>Ktedonobacteria</taxon>
        <taxon>Ktedonobacterales</taxon>
        <taxon>Dictyobacteraceae</taxon>
        <taxon>Tengunoibacter</taxon>
    </lineage>
</organism>
<keyword evidence="2" id="KW-1133">Transmembrane helix</keyword>
<keyword evidence="5" id="KW-1185">Reference proteome</keyword>